<sequence>MKNDPTLPNLQAQTEAGAAIALPWSREERPLLTGFDSSKMGDYSKGPWIATTSPFSAQSIVTATIIPDASGGVGVYREGFSTRMESSNEHLSASLGITVGYPFLNANVTGEYDSNVNETKNAFQSSRNASFRMGRVVLDRPPDFSLEASTILSQPDGDSRFREQYGDYYIYGYELGADAGACISAESSTYSSTENLKITVTVKVLFVSSSVSHTETFEEHRSSATFTFSGFSTLHGEVQSYPEVSPVGPAIPTSVADLIDLQKKATEHVARVARLDHELQERMISLGLTGGAKLPLSSYEEVCRSGLVVQLLLAPFANLFEYQTICAKRDLPAIGAMAAPLVDARTLPLSNRIRRS</sequence>
<dbReference type="Proteomes" id="UP001220324">
    <property type="component" value="Unassembled WGS sequence"/>
</dbReference>
<dbReference type="AlphaFoldDB" id="A0AAD6D1J9"/>
<keyword evidence="2" id="KW-1185">Reference proteome</keyword>
<evidence type="ECO:0000313" key="1">
    <source>
        <dbReference type="EMBL" id="KAJ5547187.1"/>
    </source>
</evidence>
<organism evidence="1 2">
    <name type="scientific">Penicillium frequentans</name>
    <dbReference type="NCBI Taxonomy" id="3151616"/>
    <lineage>
        <taxon>Eukaryota</taxon>
        <taxon>Fungi</taxon>
        <taxon>Dikarya</taxon>
        <taxon>Ascomycota</taxon>
        <taxon>Pezizomycotina</taxon>
        <taxon>Eurotiomycetes</taxon>
        <taxon>Eurotiomycetidae</taxon>
        <taxon>Eurotiales</taxon>
        <taxon>Aspergillaceae</taxon>
        <taxon>Penicillium</taxon>
    </lineage>
</organism>
<proteinExistence type="predicted"/>
<protein>
    <submittedName>
        <fullName evidence="1">Uncharacterized protein</fullName>
    </submittedName>
</protein>
<reference evidence="1 2" key="1">
    <citation type="journal article" date="2023" name="IMA Fungus">
        <title>Comparative genomic study of the Penicillium genus elucidates a diverse pangenome and 15 lateral gene transfer events.</title>
        <authorList>
            <person name="Petersen C."/>
            <person name="Sorensen T."/>
            <person name="Nielsen M.R."/>
            <person name="Sondergaard T.E."/>
            <person name="Sorensen J.L."/>
            <person name="Fitzpatrick D.A."/>
            <person name="Frisvad J.C."/>
            <person name="Nielsen K.L."/>
        </authorList>
    </citation>
    <scope>NUCLEOTIDE SEQUENCE [LARGE SCALE GENOMIC DNA]</scope>
    <source>
        <strain evidence="1 2">IBT 35679</strain>
    </source>
</reference>
<dbReference type="EMBL" id="JAQIZZ010000003">
    <property type="protein sequence ID" value="KAJ5547187.1"/>
    <property type="molecule type" value="Genomic_DNA"/>
</dbReference>
<accession>A0AAD6D1J9</accession>
<gene>
    <name evidence="1" type="ORF">N7494_004772</name>
</gene>
<name>A0AAD6D1J9_9EURO</name>
<evidence type="ECO:0000313" key="2">
    <source>
        <dbReference type="Proteomes" id="UP001220324"/>
    </source>
</evidence>
<comment type="caution">
    <text evidence="1">The sequence shown here is derived from an EMBL/GenBank/DDBJ whole genome shotgun (WGS) entry which is preliminary data.</text>
</comment>